<evidence type="ECO:0000313" key="2">
    <source>
        <dbReference type="Proteomes" id="UP000805193"/>
    </source>
</evidence>
<sequence length="523" mass="57682">MVMDQQPRKDEKLDDKSPEHVEEPVAAGQPAHPLPKLSVSGLVDNALERVQGDTDDADLRCGWFFITPVFLQSCMTARCVLFTFCVAAFVQGMVISGFVNVALPSLERRFKLQSAEVGMIVSMYNIGSLALLLPITFLGGQGHRPRLMAIGTLIMGVGSLLFSLSHFLAPKYKFSVLKKELCPFTEEDGPAEADDLHLRNYRWVLMFANMLHGLAMVPFYTLAVSFLDDNLSNRKSAKYISIYYTAAIMGPACGFILGGTFLNIYTDITVDPETLGLSRSSNVWVGAWWLGFVLTFILASLASIPIFAFPRKLPGSARIMSEKRIEVDERIKDDMVPAGPAKIGDMPRALWCLLNNKTFVFICLASTLETSIGSGYANFSTKLFESQFRMTSSGASLLLGMMAIPSASLGTLLGGYIISKLDMACSTIIRMCLNMCILNWFVFLMMFSYCPNLHYTGVDREAGVIVPLPCSSNCSCPMEFNPVCGEDQIMYLSGCLAGCREEAILMVCAWTWTAHRLGLTSRY</sequence>
<comment type="caution">
    <text evidence="1">The sequence shown here is derived from an EMBL/GenBank/DDBJ whole genome shotgun (WGS) entry which is preliminary data.</text>
</comment>
<accession>A0AC60P0B5</accession>
<keyword evidence="2" id="KW-1185">Reference proteome</keyword>
<reference evidence="1 2" key="1">
    <citation type="journal article" date="2020" name="Cell">
        <title>Large-Scale Comparative Analyses of Tick Genomes Elucidate Their Genetic Diversity and Vector Capacities.</title>
        <authorList>
            <consortium name="Tick Genome and Microbiome Consortium (TIGMIC)"/>
            <person name="Jia N."/>
            <person name="Wang J."/>
            <person name="Shi W."/>
            <person name="Du L."/>
            <person name="Sun Y."/>
            <person name="Zhan W."/>
            <person name="Jiang J.F."/>
            <person name="Wang Q."/>
            <person name="Zhang B."/>
            <person name="Ji P."/>
            <person name="Bell-Sakyi L."/>
            <person name="Cui X.M."/>
            <person name="Yuan T.T."/>
            <person name="Jiang B.G."/>
            <person name="Yang W.F."/>
            <person name="Lam T.T."/>
            <person name="Chang Q.C."/>
            <person name="Ding S.J."/>
            <person name="Wang X.J."/>
            <person name="Zhu J.G."/>
            <person name="Ruan X.D."/>
            <person name="Zhao L."/>
            <person name="Wei J.T."/>
            <person name="Ye R.Z."/>
            <person name="Que T.C."/>
            <person name="Du C.H."/>
            <person name="Zhou Y.H."/>
            <person name="Cheng J.X."/>
            <person name="Dai P.F."/>
            <person name="Guo W.B."/>
            <person name="Han X.H."/>
            <person name="Huang E.J."/>
            <person name="Li L.F."/>
            <person name="Wei W."/>
            <person name="Gao Y.C."/>
            <person name="Liu J.Z."/>
            <person name="Shao H.Z."/>
            <person name="Wang X."/>
            <person name="Wang C.C."/>
            <person name="Yang T.C."/>
            <person name="Huo Q.B."/>
            <person name="Li W."/>
            <person name="Chen H.Y."/>
            <person name="Chen S.E."/>
            <person name="Zhou L.G."/>
            <person name="Ni X.B."/>
            <person name="Tian J.H."/>
            <person name="Sheng Y."/>
            <person name="Liu T."/>
            <person name="Pan Y.S."/>
            <person name="Xia L.Y."/>
            <person name="Li J."/>
            <person name="Zhao F."/>
            <person name="Cao W.C."/>
        </authorList>
    </citation>
    <scope>NUCLEOTIDE SEQUENCE [LARGE SCALE GENOMIC DNA]</scope>
    <source>
        <strain evidence="1">Iper-2018</strain>
    </source>
</reference>
<protein>
    <submittedName>
        <fullName evidence="1">Uncharacterized protein</fullName>
    </submittedName>
</protein>
<dbReference type="EMBL" id="JABSTQ010011315">
    <property type="protein sequence ID" value="KAG0412883.1"/>
    <property type="molecule type" value="Genomic_DNA"/>
</dbReference>
<gene>
    <name evidence="1" type="ORF">HPB47_009978</name>
</gene>
<name>A0AC60P0B5_IXOPE</name>
<dbReference type="Proteomes" id="UP000805193">
    <property type="component" value="Unassembled WGS sequence"/>
</dbReference>
<proteinExistence type="predicted"/>
<evidence type="ECO:0000313" key="1">
    <source>
        <dbReference type="EMBL" id="KAG0412883.1"/>
    </source>
</evidence>
<organism evidence="1 2">
    <name type="scientific">Ixodes persulcatus</name>
    <name type="common">Taiga tick</name>
    <dbReference type="NCBI Taxonomy" id="34615"/>
    <lineage>
        <taxon>Eukaryota</taxon>
        <taxon>Metazoa</taxon>
        <taxon>Ecdysozoa</taxon>
        <taxon>Arthropoda</taxon>
        <taxon>Chelicerata</taxon>
        <taxon>Arachnida</taxon>
        <taxon>Acari</taxon>
        <taxon>Parasitiformes</taxon>
        <taxon>Ixodida</taxon>
        <taxon>Ixodoidea</taxon>
        <taxon>Ixodidae</taxon>
        <taxon>Ixodinae</taxon>
        <taxon>Ixodes</taxon>
    </lineage>
</organism>